<organism evidence="1 2">
    <name type="scientific">Rhizopus delemar</name>
    <dbReference type="NCBI Taxonomy" id="936053"/>
    <lineage>
        <taxon>Eukaryota</taxon>
        <taxon>Fungi</taxon>
        <taxon>Fungi incertae sedis</taxon>
        <taxon>Mucoromycota</taxon>
        <taxon>Mucoromycotina</taxon>
        <taxon>Mucoromycetes</taxon>
        <taxon>Mucorales</taxon>
        <taxon>Mucorineae</taxon>
        <taxon>Rhizopodaceae</taxon>
        <taxon>Rhizopus</taxon>
    </lineage>
</organism>
<name>A0A9P6XSL2_9FUNG</name>
<keyword evidence="2" id="KW-1185">Reference proteome</keyword>
<protein>
    <submittedName>
        <fullName evidence="1">Uncharacterized protein</fullName>
    </submittedName>
</protein>
<dbReference type="InterPro" id="IPR010732">
    <property type="entry name" value="T6SS_TssG-like"/>
</dbReference>
<dbReference type="Pfam" id="PF06996">
    <property type="entry name" value="T6SS_TssG"/>
    <property type="match status" value="1"/>
</dbReference>
<dbReference type="Proteomes" id="UP000740926">
    <property type="component" value="Unassembled WGS sequence"/>
</dbReference>
<gene>
    <name evidence="1" type="ORF">G6F50_016735</name>
</gene>
<dbReference type="EMBL" id="JAANIU010010992">
    <property type="protein sequence ID" value="KAG1531367.1"/>
    <property type="molecule type" value="Genomic_DNA"/>
</dbReference>
<dbReference type="AlphaFoldDB" id="A0A9P6XSL2"/>
<reference evidence="1 2" key="1">
    <citation type="journal article" date="2020" name="Microb. Genom.">
        <title>Genetic diversity of clinical and environmental Mucorales isolates obtained from an investigation of mucormycosis cases among solid organ transplant recipients.</title>
        <authorList>
            <person name="Nguyen M.H."/>
            <person name="Kaul D."/>
            <person name="Muto C."/>
            <person name="Cheng S.J."/>
            <person name="Richter R.A."/>
            <person name="Bruno V.M."/>
            <person name="Liu G."/>
            <person name="Beyhan S."/>
            <person name="Sundermann A.J."/>
            <person name="Mounaud S."/>
            <person name="Pasculle A.W."/>
            <person name="Nierman W.C."/>
            <person name="Driscoll E."/>
            <person name="Cumbie R."/>
            <person name="Clancy C.J."/>
            <person name="Dupont C.L."/>
        </authorList>
    </citation>
    <scope>NUCLEOTIDE SEQUENCE [LARGE SCALE GENOMIC DNA]</scope>
    <source>
        <strain evidence="1 2">GL24</strain>
    </source>
</reference>
<comment type="caution">
    <text evidence="1">The sequence shown here is derived from an EMBL/GenBank/DDBJ whole genome shotgun (WGS) entry which is preliminary data.</text>
</comment>
<sequence>MPSAQRRIDPGVAQQLLAEPHRFEFFQAVRLLEQVFQRQGVKPGQAVPMRVRFRNSLSLGFPATEL</sequence>
<accession>A0A9P6XSL2</accession>
<evidence type="ECO:0000313" key="1">
    <source>
        <dbReference type="EMBL" id="KAG1531367.1"/>
    </source>
</evidence>
<proteinExistence type="predicted"/>
<evidence type="ECO:0000313" key="2">
    <source>
        <dbReference type="Proteomes" id="UP000740926"/>
    </source>
</evidence>